<organism evidence="2 3">
    <name type="scientific">Mycolicibacterium neoaurum</name>
    <name type="common">Mycobacterium neoaurum</name>
    <dbReference type="NCBI Taxonomy" id="1795"/>
    <lineage>
        <taxon>Bacteria</taxon>
        <taxon>Bacillati</taxon>
        <taxon>Actinomycetota</taxon>
        <taxon>Actinomycetes</taxon>
        <taxon>Mycobacteriales</taxon>
        <taxon>Mycobacteriaceae</taxon>
        <taxon>Mycolicibacterium</taxon>
    </lineage>
</organism>
<sequence length="84" mass="9354">MRKWVRQAEIDSGDRAAQSAEESEVLRALRRENAELKRANAILKAASAFLAAELARPTRQAAAPRYCADLLRRPFIPADAISFD</sequence>
<accession>A0AAV2WPV2</accession>
<reference evidence="2" key="1">
    <citation type="submission" date="2014-05" db="EMBL/GenBank/DDBJ databases">
        <authorList>
            <person name="Urmite Genomes"/>
        </authorList>
    </citation>
    <scope>NUCLEOTIDE SEQUENCE</scope>
    <source>
        <strain evidence="2">DSM 44074</strain>
    </source>
</reference>
<dbReference type="EMBL" id="LK021340">
    <property type="protein sequence ID" value="CDQ46340.1"/>
    <property type="molecule type" value="Genomic_DNA"/>
</dbReference>
<dbReference type="AlphaFoldDB" id="A0AAV2WPV2"/>
<name>A0AAV2WPV2_MYCNE</name>
<feature type="compositionally biased region" description="Basic and acidic residues" evidence="1">
    <location>
        <begin position="1"/>
        <end position="14"/>
    </location>
</feature>
<evidence type="ECO:0000313" key="2">
    <source>
        <dbReference type="EMBL" id="CDQ46340.1"/>
    </source>
</evidence>
<evidence type="ECO:0000313" key="3">
    <source>
        <dbReference type="Proteomes" id="UP000028864"/>
    </source>
</evidence>
<protein>
    <submittedName>
        <fullName evidence="2">Transposase orfA</fullName>
    </submittedName>
</protein>
<dbReference type="Proteomes" id="UP000028864">
    <property type="component" value="Unassembled WGS sequence"/>
</dbReference>
<proteinExistence type="predicted"/>
<feature type="region of interest" description="Disordered" evidence="1">
    <location>
        <begin position="1"/>
        <end position="22"/>
    </location>
</feature>
<reference evidence="2" key="2">
    <citation type="submission" date="2015-09" db="EMBL/GenBank/DDBJ databases">
        <title>Draft genome sequence of Mycobacterium neoaurum DSM 44074.</title>
        <authorList>
            <person name="Croce O."/>
            <person name="Robert C."/>
            <person name="Raoult D."/>
            <person name="Drancourt M."/>
        </authorList>
    </citation>
    <scope>NUCLEOTIDE SEQUENCE</scope>
    <source>
        <strain evidence="2">DSM 44074</strain>
    </source>
</reference>
<gene>
    <name evidence="2" type="ORF">BN1047_04247</name>
</gene>
<dbReference type="InterPro" id="IPR009057">
    <property type="entry name" value="Homeodomain-like_sf"/>
</dbReference>
<evidence type="ECO:0000256" key="1">
    <source>
        <dbReference type="SAM" id="MobiDB-lite"/>
    </source>
</evidence>
<dbReference type="SUPFAM" id="SSF46689">
    <property type="entry name" value="Homeodomain-like"/>
    <property type="match status" value="1"/>
</dbReference>